<evidence type="ECO:0008006" key="5">
    <source>
        <dbReference type="Google" id="ProtNLM"/>
    </source>
</evidence>
<sequence>MTKAVMVRCYLLCLLTLALCCASGLVWADDPKASESSKCVPYVGLPPFFFRNPACNNSGNTPKYGPTSKPLSSVMPHLKPGAQGADRVITNPHQEQHLSRGDQTEVTVNSQINDGKGTQVAQQTLKEEGTPSGTPGHNKPDSNPKSKDGQDIKPTEEHLPPGSAAVPDGQQSGEGTAELTQSSEQNPTVSASATNSDDHRSPHENTSPLQEQEEGGAPTQDSQVTTNTDDSQESGNTHSPTNTKNANTPTKEESTTTIPSPLPNEDMSSNIASTMQKKSNVDSSISPVWMRTAAPLLIVVVLFSATVY</sequence>
<name>A0A1X0NI59_9TRYP</name>
<feature type="chain" id="PRO_5012394114" description="Mucin TcMUCII" evidence="2">
    <location>
        <begin position="29"/>
        <end position="308"/>
    </location>
</feature>
<feature type="compositionally biased region" description="Polar residues" evidence="1">
    <location>
        <begin position="169"/>
        <end position="195"/>
    </location>
</feature>
<feature type="compositionally biased region" description="Low complexity" evidence="1">
    <location>
        <begin position="240"/>
        <end position="249"/>
    </location>
</feature>
<keyword evidence="4" id="KW-1185">Reference proteome</keyword>
<dbReference type="GeneID" id="39990143"/>
<feature type="region of interest" description="Disordered" evidence="1">
    <location>
        <begin position="112"/>
        <end position="282"/>
    </location>
</feature>
<protein>
    <recommendedName>
        <fullName evidence="5">Mucin TcMUCII</fullName>
    </recommendedName>
</protein>
<gene>
    <name evidence="3" type="ORF">TM35_000471030</name>
</gene>
<organism evidence="3 4">
    <name type="scientific">Trypanosoma theileri</name>
    <dbReference type="NCBI Taxonomy" id="67003"/>
    <lineage>
        <taxon>Eukaryota</taxon>
        <taxon>Discoba</taxon>
        <taxon>Euglenozoa</taxon>
        <taxon>Kinetoplastea</taxon>
        <taxon>Metakinetoplastina</taxon>
        <taxon>Trypanosomatida</taxon>
        <taxon>Trypanosomatidae</taxon>
        <taxon>Trypanosoma</taxon>
    </lineage>
</organism>
<keyword evidence="2" id="KW-0732">Signal</keyword>
<accession>A0A1X0NI59</accession>
<evidence type="ECO:0000313" key="3">
    <source>
        <dbReference type="EMBL" id="ORC84208.1"/>
    </source>
</evidence>
<feature type="compositionally biased region" description="Polar residues" evidence="1">
    <location>
        <begin position="266"/>
        <end position="282"/>
    </location>
</feature>
<feature type="signal peptide" evidence="2">
    <location>
        <begin position="1"/>
        <end position="28"/>
    </location>
</feature>
<dbReference type="VEuPathDB" id="TriTrypDB:TM35_000471030"/>
<dbReference type="RefSeq" id="XP_028878274.1">
    <property type="nucleotide sequence ID" value="XM_029030363.1"/>
</dbReference>
<proteinExistence type="predicted"/>
<comment type="caution">
    <text evidence="3">The sequence shown here is derived from an EMBL/GenBank/DDBJ whole genome shotgun (WGS) entry which is preliminary data.</text>
</comment>
<dbReference type="Proteomes" id="UP000192257">
    <property type="component" value="Unassembled WGS sequence"/>
</dbReference>
<feature type="compositionally biased region" description="Basic and acidic residues" evidence="1">
    <location>
        <begin position="138"/>
        <end position="159"/>
    </location>
</feature>
<dbReference type="EMBL" id="NBCO01000047">
    <property type="protein sequence ID" value="ORC84208.1"/>
    <property type="molecule type" value="Genomic_DNA"/>
</dbReference>
<feature type="compositionally biased region" description="Polar residues" evidence="1">
    <location>
        <begin position="219"/>
        <end position="239"/>
    </location>
</feature>
<evidence type="ECO:0000313" key="4">
    <source>
        <dbReference type="Proteomes" id="UP000192257"/>
    </source>
</evidence>
<reference evidence="3 4" key="1">
    <citation type="submission" date="2017-03" db="EMBL/GenBank/DDBJ databases">
        <title>An alternative strategy for trypanosome survival in the mammalian bloodstream revealed through genome and transcriptome analysis of the ubiquitous bovine parasite Trypanosoma (Megatrypanum) theileri.</title>
        <authorList>
            <person name="Kelly S."/>
            <person name="Ivens A."/>
            <person name="Mott A."/>
            <person name="O'Neill E."/>
            <person name="Emms D."/>
            <person name="Macleod O."/>
            <person name="Voorheis P."/>
            <person name="Matthews J."/>
            <person name="Matthews K."/>
            <person name="Carrington M."/>
        </authorList>
    </citation>
    <scope>NUCLEOTIDE SEQUENCE [LARGE SCALE GENOMIC DNA]</scope>
    <source>
        <strain evidence="3">Edinburgh</strain>
    </source>
</reference>
<evidence type="ECO:0000256" key="2">
    <source>
        <dbReference type="SAM" id="SignalP"/>
    </source>
</evidence>
<dbReference type="AlphaFoldDB" id="A0A1X0NI59"/>
<evidence type="ECO:0000256" key="1">
    <source>
        <dbReference type="SAM" id="MobiDB-lite"/>
    </source>
</evidence>
<feature type="region of interest" description="Disordered" evidence="1">
    <location>
        <begin position="60"/>
        <end position="85"/>
    </location>
</feature>